<dbReference type="InterPro" id="IPR001623">
    <property type="entry name" value="DnaJ_domain"/>
</dbReference>
<evidence type="ECO:0000256" key="1">
    <source>
        <dbReference type="ARBA" id="ARBA00023186"/>
    </source>
</evidence>
<protein>
    <recommendedName>
        <fullName evidence="2">J domain-containing protein</fullName>
    </recommendedName>
</protein>
<dbReference type="OrthoDB" id="436519at2759"/>
<proteinExistence type="predicted"/>
<dbReference type="InParanoid" id="A0A1X7SYZ7"/>
<accession>A0A1X7SYZ7</accession>
<dbReference type="Gene3D" id="1.10.287.110">
    <property type="entry name" value="DnaJ domain"/>
    <property type="match status" value="1"/>
</dbReference>
<dbReference type="STRING" id="400682.A0A1X7SYZ7"/>
<evidence type="ECO:0000259" key="2">
    <source>
        <dbReference type="PROSITE" id="PS50076"/>
    </source>
</evidence>
<dbReference type="GO" id="GO:0042026">
    <property type="term" value="P:protein refolding"/>
    <property type="evidence" value="ECO:0007669"/>
    <property type="project" value="TreeGrafter"/>
</dbReference>
<reference evidence="3" key="1">
    <citation type="submission" date="2017-05" db="UniProtKB">
        <authorList>
            <consortium name="EnsemblMetazoa"/>
        </authorList>
    </citation>
    <scope>IDENTIFICATION</scope>
</reference>
<dbReference type="eggNOG" id="KOG0715">
    <property type="taxonomic scope" value="Eukaryota"/>
</dbReference>
<dbReference type="EnsemblMetazoa" id="Aqu2.1.07383_001">
    <property type="protein sequence ID" value="Aqu2.1.07383_001"/>
    <property type="gene ID" value="Aqu2.1.07383"/>
</dbReference>
<dbReference type="CDD" id="cd06257">
    <property type="entry name" value="DnaJ"/>
    <property type="match status" value="1"/>
</dbReference>
<sequence length="224" mass="25590">MATGYSNTEGQQLLDVAPIESDYYKLLQVEKNASKAEIKVAYHKMSRMYHPDKTQDSKTEEMMKRLNEAKSVLLDEVQRAEYDEKHEDETIYDPKGFLPTGIRFSDFFLKDFNKFKADFKAGKIQVPRQKFERLLQRKVGDALRKAEIYKNDKIRQIAKSNTPTPLLNILQASNALLEEDPNVIANAYKIQQMLLGIQSNGVYSAPPSEDGIKNALLHQICDTA</sequence>
<dbReference type="InterPro" id="IPR036869">
    <property type="entry name" value="J_dom_sf"/>
</dbReference>
<dbReference type="GO" id="GO:0051082">
    <property type="term" value="F:unfolded protein binding"/>
    <property type="evidence" value="ECO:0007669"/>
    <property type="project" value="TreeGrafter"/>
</dbReference>
<feature type="domain" description="J" evidence="2">
    <location>
        <begin position="22"/>
        <end position="86"/>
    </location>
</feature>
<dbReference type="PRINTS" id="PR00625">
    <property type="entry name" value="JDOMAIN"/>
</dbReference>
<keyword evidence="1" id="KW-0143">Chaperone</keyword>
<dbReference type="SMART" id="SM00271">
    <property type="entry name" value="DnaJ"/>
    <property type="match status" value="1"/>
</dbReference>
<evidence type="ECO:0000313" key="3">
    <source>
        <dbReference type="EnsemblMetazoa" id="Aqu2.1.07383_001"/>
    </source>
</evidence>
<dbReference type="GO" id="GO:0005737">
    <property type="term" value="C:cytoplasm"/>
    <property type="evidence" value="ECO:0007669"/>
    <property type="project" value="TreeGrafter"/>
</dbReference>
<organism evidence="3">
    <name type="scientific">Amphimedon queenslandica</name>
    <name type="common">Sponge</name>
    <dbReference type="NCBI Taxonomy" id="400682"/>
    <lineage>
        <taxon>Eukaryota</taxon>
        <taxon>Metazoa</taxon>
        <taxon>Porifera</taxon>
        <taxon>Demospongiae</taxon>
        <taxon>Heteroscleromorpha</taxon>
        <taxon>Haplosclerida</taxon>
        <taxon>Niphatidae</taxon>
        <taxon>Amphimedon</taxon>
    </lineage>
</organism>
<name>A0A1X7SYZ7_AMPQE</name>
<dbReference type="PROSITE" id="PS50076">
    <property type="entry name" value="DNAJ_2"/>
    <property type="match status" value="1"/>
</dbReference>
<dbReference type="PANTHER" id="PTHR43096:SF52">
    <property type="entry name" value="DNAJ HOMOLOG 1, MITOCHONDRIAL-RELATED"/>
    <property type="match status" value="1"/>
</dbReference>
<dbReference type="SUPFAM" id="SSF46565">
    <property type="entry name" value="Chaperone J-domain"/>
    <property type="match status" value="1"/>
</dbReference>
<dbReference type="AlphaFoldDB" id="A0A1X7SYZ7"/>
<dbReference type="Pfam" id="PF00226">
    <property type="entry name" value="DnaJ"/>
    <property type="match status" value="1"/>
</dbReference>
<dbReference type="PANTHER" id="PTHR43096">
    <property type="entry name" value="DNAJ HOMOLOG 1, MITOCHONDRIAL-RELATED"/>
    <property type="match status" value="1"/>
</dbReference>